<reference evidence="1" key="1">
    <citation type="submission" date="2018-10" db="EMBL/GenBank/DDBJ databases">
        <title>Hidden diversity of soil giant viruses.</title>
        <authorList>
            <person name="Schulz F."/>
            <person name="Alteio L."/>
            <person name="Goudeau D."/>
            <person name="Ryan E.M."/>
            <person name="Malmstrom R.R."/>
            <person name="Blanchard J."/>
            <person name="Woyke T."/>
        </authorList>
    </citation>
    <scope>NUCLEOTIDE SEQUENCE</scope>
    <source>
        <strain evidence="1">HYV1</strain>
    </source>
</reference>
<organism evidence="1">
    <name type="scientific">Hyperionvirus sp</name>
    <dbReference type="NCBI Taxonomy" id="2487770"/>
    <lineage>
        <taxon>Viruses</taxon>
        <taxon>Varidnaviria</taxon>
        <taxon>Bamfordvirae</taxon>
        <taxon>Nucleocytoviricota</taxon>
        <taxon>Megaviricetes</taxon>
        <taxon>Imitervirales</taxon>
        <taxon>Mimiviridae</taxon>
        <taxon>Klosneuvirinae</taxon>
    </lineage>
</organism>
<evidence type="ECO:0008006" key="2">
    <source>
        <dbReference type="Google" id="ProtNLM"/>
    </source>
</evidence>
<dbReference type="PANTHER" id="PTHR11102">
    <property type="entry name" value="SEL-1-LIKE PROTEIN"/>
    <property type="match status" value="1"/>
</dbReference>
<dbReference type="InterPro" id="IPR011990">
    <property type="entry name" value="TPR-like_helical_dom_sf"/>
</dbReference>
<dbReference type="Pfam" id="PF08238">
    <property type="entry name" value="Sel1"/>
    <property type="match status" value="3"/>
</dbReference>
<gene>
    <name evidence="1" type="ORF">Hyperionvirus8_65</name>
</gene>
<dbReference type="InterPro" id="IPR050767">
    <property type="entry name" value="Sel1_AlgK"/>
</dbReference>
<evidence type="ECO:0000313" key="1">
    <source>
        <dbReference type="EMBL" id="AYV83581.1"/>
    </source>
</evidence>
<accession>A0A3G5ABF1</accession>
<dbReference type="InterPro" id="IPR006597">
    <property type="entry name" value="Sel1-like"/>
</dbReference>
<dbReference type="SUPFAM" id="SSF81901">
    <property type="entry name" value="HCP-like"/>
    <property type="match status" value="1"/>
</dbReference>
<dbReference type="PANTHER" id="PTHR11102:SF160">
    <property type="entry name" value="ERAD-ASSOCIATED E3 UBIQUITIN-PROTEIN LIGASE COMPONENT HRD3"/>
    <property type="match status" value="1"/>
</dbReference>
<dbReference type="Gene3D" id="1.25.40.10">
    <property type="entry name" value="Tetratricopeptide repeat domain"/>
    <property type="match status" value="1"/>
</dbReference>
<protein>
    <recommendedName>
        <fullName evidence="2">Sel1 repeat family protein</fullName>
    </recommendedName>
</protein>
<dbReference type="EMBL" id="MK072390">
    <property type="protein sequence ID" value="AYV83581.1"/>
    <property type="molecule type" value="Genomic_DNA"/>
</dbReference>
<proteinExistence type="predicted"/>
<name>A0A3G5ABF1_9VIRU</name>
<sequence length="269" mass="31330">MKNLILESLKENYYYNNAFLEKSMHRLTYEDQKDLYEWLVARADNSHIMKLIGNYFEFGLGYLKIDYSEALKWYIRAANANNTNAMNIVASYYRKGKATDVNYVEALKWYQKAIIMYDHHAMNNMGLLYKTGLGVPQDNNEALKWFQEASEYGSIDALWNIAELFEKQSDIKNALTYYTHAYHNYKLSKNKLTCKKKIDQLLNTADTSALILQEWITLNDENKTLKTEIEELSTELTYQPPFGPGYQQAKNNFESLAKTLTLSPSHVPK</sequence>
<dbReference type="SMART" id="SM00671">
    <property type="entry name" value="SEL1"/>
    <property type="match status" value="4"/>
</dbReference>